<name>A0A916TJ78_9MICO</name>
<dbReference type="GO" id="GO:0008237">
    <property type="term" value="F:metallopeptidase activity"/>
    <property type="evidence" value="ECO:0007669"/>
    <property type="project" value="UniProtKB-KW"/>
</dbReference>
<dbReference type="AlphaFoldDB" id="A0A916TJ78"/>
<keyword evidence="7" id="KW-0479">Metal-binding</keyword>
<dbReference type="Proteomes" id="UP000636793">
    <property type="component" value="Unassembled WGS sequence"/>
</dbReference>
<gene>
    <name evidence="16" type="ORF">GCM10011492_43810</name>
</gene>
<evidence type="ECO:0000256" key="4">
    <source>
        <dbReference type="ARBA" id="ARBA00012564"/>
    </source>
</evidence>
<evidence type="ECO:0000256" key="6">
    <source>
        <dbReference type="ARBA" id="ARBA00022670"/>
    </source>
</evidence>
<keyword evidence="8" id="KW-0378">Hydrolase</keyword>
<dbReference type="GO" id="GO:0006508">
    <property type="term" value="P:proteolysis"/>
    <property type="evidence" value="ECO:0007669"/>
    <property type="project" value="UniProtKB-KW"/>
</dbReference>
<reference evidence="16" key="2">
    <citation type="submission" date="2020-09" db="EMBL/GenBank/DDBJ databases">
        <authorList>
            <person name="Sun Q."/>
            <person name="Zhou Y."/>
        </authorList>
    </citation>
    <scope>NUCLEOTIDE SEQUENCE</scope>
    <source>
        <strain evidence="16">CGMCC 1.15085</strain>
    </source>
</reference>
<dbReference type="Gene3D" id="2.60.40.1730">
    <property type="entry name" value="tricorn interacting facor f3 domain"/>
    <property type="match status" value="1"/>
</dbReference>
<evidence type="ECO:0000313" key="17">
    <source>
        <dbReference type="Proteomes" id="UP000636793"/>
    </source>
</evidence>
<comment type="cofactor">
    <cofactor evidence="2">
        <name>Zn(2+)</name>
        <dbReference type="ChEBI" id="CHEBI:29105"/>
    </cofactor>
</comment>
<evidence type="ECO:0000256" key="11">
    <source>
        <dbReference type="ARBA" id="ARBA00029811"/>
    </source>
</evidence>
<dbReference type="Gene3D" id="1.10.390.10">
    <property type="entry name" value="Neutral Protease Domain 2"/>
    <property type="match status" value="1"/>
</dbReference>
<feature type="domain" description="Peptidase M1 membrane alanine aminopeptidase" evidence="14">
    <location>
        <begin position="296"/>
        <end position="490"/>
    </location>
</feature>
<dbReference type="InterPro" id="IPR014782">
    <property type="entry name" value="Peptidase_M1_dom"/>
</dbReference>
<dbReference type="RefSeq" id="WP_188839216.1">
    <property type="nucleotide sequence ID" value="NZ_BMHI01000009.1"/>
</dbReference>
<protein>
    <recommendedName>
        <fullName evidence="5">Aminopeptidase N</fullName>
        <ecNumber evidence="4">3.4.11.2</ecNumber>
    </recommendedName>
    <alternativeName>
        <fullName evidence="11">Alanine aminopeptidase</fullName>
    </alternativeName>
    <alternativeName>
        <fullName evidence="12">Lysyl aminopeptidase</fullName>
    </alternativeName>
</protein>
<comment type="caution">
    <text evidence="16">The sequence shown here is derived from an EMBL/GenBank/DDBJ whole genome shotgun (WGS) entry which is preliminary data.</text>
</comment>
<reference evidence="16" key="1">
    <citation type="journal article" date="2014" name="Int. J. Syst. Evol. Microbiol.">
        <title>Complete genome sequence of Corynebacterium casei LMG S-19264T (=DSM 44701T), isolated from a smear-ripened cheese.</title>
        <authorList>
            <consortium name="US DOE Joint Genome Institute (JGI-PGF)"/>
            <person name="Walter F."/>
            <person name="Albersmeier A."/>
            <person name="Kalinowski J."/>
            <person name="Ruckert C."/>
        </authorList>
    </citation>
    <scope>NUCLEOTIDE SEQUENCE</scope>
    <source>
        <strain evidence="16">CGMCC 1.15085</strain>
    </source>
</reference>
<dbReference type="InterPro" id="IPR042097">
    <property type="entry name" value="Aminopeptidase_N-like_N_sf"/>
</dbReference>
<evidence type="ECO:0000256" key="1">
    <source>
        <dbReference type="ARBA" id="ARBA00000098"/>
    </source>
</evidence>
<dbReference type="PANTHER" id="PTHR11533">
    <property type="entry name" value="PROTEASE M1 ZINC METALLOPROTEASE"/>
    <property type="match status" value="1"/>
</dbReference>
<evidence type="ECO:0000256" key="12">
    <source>
        <dbReference type="ARBA" id="ARBA00031533"/>
    </source>
</evidence>
<keyword evidence="10" id="KW-0482">Metalloprotease</keyword>
<dbReference type="InterPro" id="IPR001930">
    <property type="entry name" value="Peptidase_M1"/>
</dbReference>
<dbReference type="Pfam" id="PF01433">
    <property type="entry name" value="Peptidase_M1"/>
    <property type="match status" value="1"/>
</dbReference>
<dbReference type="EMBL" id="BMHI01000009">
    <property type="protein sequence ID" value="GGB47846.1"/>
    <property type="molecule type" value="Genomic_DNA"/>
</dbReference>
<dbReference type="EC" id="3.4.11.2" evidence="4"/>
<evidence type="ECO:0000256" key="3">
    <source>
        <dbReference type="ARBA" id="ARBA00010136"/>
    </source>
</evidence>
<evidence type="ECO:0000256" key="8">
    <source>
        <dbReference type="ARBA" id="ARBA00022801"/>
    </source>
</evidence>
<evidence type="ECO:0000256" key="10">
    <source>
        <dbReference type="ARBA" id="ARBA00023049"/>
    </source>
</evidence>
<dbReference type="GO" id="GO:0008270">
    <property type="term" value="F:zinc ion binding"/>
    <property type="evidence" value="ECO:0007669"/>
    <property type="project" value="InterPro"/>
</dbReference>
<evidence type="ECO:0000256" key="5">
    <source>
        <dbReference type="ARBA" id="ARBA00015611"/>
    </source>
</evidence>
<comment type="similarity">
    <text evidence="3">Belongs to the peptidase M1 family.</text>
</comment>
<feature type="compositionally biased region" description="Low complexity" evidence="13">
    <location>
        <begin position="38"/>
        <end position="52"/>
    </location>
</feature>
<evidence type="ECO:0000256" key="7">
    <source>
        <dbReference type="ARBA" id="ARBA00022723"/>
    </source>
</evidence>
<evidence type="ECO:0000256" key="9">
    <source>
        <dbReference type="ARBA" id="ARBA00022833"/>
    </source>
</evidence>
<dbReference type="PROSITE" id="PS51257">
    <property type="entry name" value="PROKAR_LIPOPROTEIN"/>
    <property type="match status" value="1"/>
</dbReference>
<evidence type="ECO:0000313" key="16">
    <source>
        <dbReference type="EMBL" id="GGB47846.1"/>
    </source>
</evidence>
<evidence type="ECO:0000256" key="13">
    <source>
        <dbReference type="SAM" id="MobiDB-lite"/>
    </source>
</evidence>
<dbReference type="GO" id="GO:0016285">
    <property type="term" value="F:alanyl aminopeptidase activity"/>
    <property type="evidence" value="ECO:0007669"/>
    <property type="project" value="UniProtKB-EC"/>
</dbReference>
<evidence type="ECO:0000259" key="15">
    <source>
        <dbReference type="Pfam" id="PF17900"/>
    </source>
</evidence>
<comment type="catalytic activity">
    <reaction evidence="1">
        <text>Release of an N-terminal amino acid, Xaa-|-Yaa- from a peptide, amide or arylamide. Xaa is preferably Ala, but may be most amino acids including Pro (slow action). When a terminal hydrophobic residue is followed by a prolyl residue, the two may be released as an intact Xaa-Pro dipeptide.</text>
        <dbReference type="EC" id="3.4.11.2"/>
    </reaction>
</comment>
<dbReference type="SUPFAM" id="SSF63737">
    <property type="entry name" value="Leukotriene A4 hydrolase N-terminal domain"/>
    <property type="match status" value="1"/>
</dbReference>
<keyword evidence="9" id="KW-0862">Zinc</keyword>
<dbReference type="InterPro" id="IPR050344">
    <property type="entry name" value="Peptidase_M1_aminopeptidases"/>
</dbReference>
<dbReference type="InterPro" id="IPR027268">
    <property type="entry name" value="Peptidase_M4/M1_CTD_sf"/>
</dbReference>
<dbReference type="SUPFAM" id="SSF55486">
    <property type="entry name" value="Metalloproteases ('zincins'), catalytic domain"/>
    <property type="match status" value="1"/>
</dbReference>
<keyword evidence="6" id="KW-0645">Protease</keyword>
<keyword evidence="17" id="KW-1185">Reference proteome</keyword>
<evidence type="ECO:0000259" key="14">
    <source>
        <dbReference type="Pfam" id="PF01433"/>
    </source>
</evidence>
<feature type="domain" description="Aminopeptidase N-like N-terminal" evidence="15">
    <location>
        <begin position="81"/>
        <end position="257"/>
    </location>
</feature>
<dbReference type="CDD" id="cd09603">
    <property type="entry name" value="M1_APN_like"/>
    <property type="match status" value="1"/>
</dbReference>
<dbReference type="InterPro" id="IPR045357">
    <property type="entry name" value="Aminopeptidase_N-like_N"/>
</dbReference>
<evidence type="ECO:0000256" key="2">
    <source>
        <dbReference type="ARBA" id="ARBA00001947"/>
    </source>
</evidence>
<dbReference type="PRINTS" id="PR00756">
    <property type="entry name" value="ALADIPTASE"/>
</dbReference>
<organism evidence="16 17">
    <name type="scientific">Flexivirga endophytica</name>
    <dbReference type="NCBI Taxonomy" id="1849103"/>
    <lineage>
        <taxon>Bacteria</taxon>
        <taxon>Bacillati</taxon>
        <taxon>Actinomycetota</taxon>
        <taxon>Actinomycetes</taxon>
        <taxon>Micrococcales</taxon>
        <taxon>Dermacoccaceae</taxon>
        <taxon>Flexivirga</taxon>
    </lineage>
</organism>
<proteinExistence type="inferred from homology"/>
<feature type="region of interest" description="Disordered" evidence="13">
    <location>
        <begin position="27"/>
        <end position="52"/>
    </location>
</feature>
<accession>A0A916TJ78</accession>
<sequence length="504" mass="55040">MKPWGVRSSVVALVTTSALVITGCSSGRSGHSTDVARPSDPSTTGAGSTGAAPAVDYRAARSSPVMDSYYPQHGVPYLDTLHYGLKLDWQPGTKMLTGVATIALRVTTERTSIRFDLGAPLQVTRATVDGKAVGTSRSGNYLTIRTPELPADSRHTVVIDYSGRPMPVRAPAEREDVQHVGFTTAGGGAAYTFQEPFGAFTWYPVNDQPADKAFYDATLISHDGQRGVFNGQVVSSTAKGSARTTKFHLDQPASSYLTTVAFGDYRHETATGRHGLPINYWYTAGDTASLPLIRKTPQIIAWAEKQLGTYPFASTGVVLVPGNSAMETQTLVTMTNSVRGIGGRDVYRGDYAHELFHSWFGDEVSPTDWKDVWLNESLTMFMQFRYMASHNIPNKYGSWRELQSGRDQLMRDTQGPPGAYRKNDFGDLNVYLSGALMLHNLEKAYGAAKFNVALKGWPATHKYGNASRTDFINYMDKALGSQAGPYIKRWLTAERTPAALAKQS</sequence>
<dbReference type="Pfam" id="PF17900">
    <property type="entry name" value="Peptidase_M1_N"/>
    <property type="match status" value="1"/>
</dbReference>